<sequence>VLHGSGPPSRRRAHAVVHAAVRAALAHQPDGGRGAAAGRDRLRAVAGDRPLCLQRHADLGRGAGHAAGAVHDLAGGRGRRARRRPHRARVAGRAAARALAAEAGGGDPPAGRPVRRTDGQVGLAVGHRQVERTQAHARHPRRRRLRAVGGRGCADHAVLDRTHHRAGARRRSGAGMEL</sequence>
<gene>
    <name evidence="2" type="ORF">AVDCRST_MAG51-1720</name>
</gene>
<feature type="non-terminal residue" evidence="2">
    <location>
        <position position="1"/>
    </location>
</feature>
<feature type="non-terminal residue" evidence="2">
    <location>
        <position position="178"/>
    </location>
</feature>
<evidence type="ECO:0000256" key="1">
    <source>
        <dbReference type="SAM" id="MobiDB-lite"/>
    </source>
</evidence>
<name>A0A6J4PH81_9BURK</name>
<organism evidence="2">
    <name type="scientific">uncultured Ramlibacter sp</name>
    <dbReference type="NCBI Taxonomy" id="260755"/>
    <lineage>
        <taxon>Bacteria</taxon>
        <taxon>Pseudomonadati</taxon>
        <taxon>Pseudomonadota</taxon>
        <taxon>Betaproteobacteria</taxon>
        <taxon>Burkholderiales</taxon>
        <taxon>Comamonadaceae</taxon>
        <taxon>Ramlibacter</taxon>
        <taxon>environmental samples</taxon>
    </lineage>
</organism>
<dbReference type="AlphaFoldDB" id="A0A6J4PH81"/>
<feature type="region of interest" description="Disordered" evidence="1">
    <location>
        <begin position="95"/>
        <end position="117"/>
    </location>
</feature>
<proteinExistence type="predicted"/>
<feature type="region of interest" description="Disordered" evidence="1">
    <location>
        <begin position="131"/>
        <end position="150"/>
    </location>
</feature>
<reference evidence="2" key="1">
    <citation type="submission" date="2020-02" db="EMBL/GenBank/DDBJ databases">
        <authorList>
            <person name="Meier V. D."/>
        </authorList>
    </citation>
    <scope>NUCLEOTIDE SEQUENCE</scope>
    <source>
        <strain evidence="2">AVDCRST_MAG51</strain>
    </source>
</reference>
<protein>
    <submittedName>
        <fullName evidence="2">TRAP-type transport system, small permease component, predicted N-acetylneuraminate transporter</fullName>
    </submittedName>
</protein>
<accession>A0A6J4PH81</accession>
<evidence type="ECO:0000313" key="2">
    <source>
        <dbReference type="EMBL" id="CAA9416108.1"/>
    </source>
</evidence>
<feature type="compositionally biased region" description="Basic residues" evidence="1">
    <location>
        <begin position="135"/>
        <end position="146"/>
    </location>
</feature>
<dbReference type="EMBL" id="CADCUX010000362">
    <property type="protein sequence ID" value="CAA9416108.1"/>
    <property type="molecule type" value="Genomic_DNA"/>
</dbReference>